<evidence type="ECO:0000313" key="8">
    <source>
        <dbReference type="Proteomes" id="UP001172083"/>
    </source>
</evidence>
<sequence>MGVVIRQSFISSALTFAGAVVGFFNVLWLYPKFFNNLEEIGLFRVITDTAILLVPFAQMGLSTTLVKFFPHFKNNPEKVRTVLNTFLLGGIISFLFFYLLFTLFQEPFQRYIGNNSPEVIPYLKIVLALIFILTITGILEAYSRSLLKIIVPNFLKEVLLRLLLSLIVSLYFYEYLDMDGLLIGLVVVHAAVLIILFIYLAFLKQLSLSFDFKIFNKGLVKNLAQFSLFAILSSGSGLIVMKIDSIMVAALLGLDQNAIYTLAFFMATVIEMPRRAVSQIMSPLVSTNFKQEKIHEVGSLYRKSSINLLIIGLLIFIGIISNLDSLYYLIPKWQEFAPGKTVVIIIGIAKIIDMITGINSEIIIMSKYYKFNILAITLLAIFIITTNNYLIPAYGLVGAAMASLVSLFIFNLSKLLFIKIKFGIQPFTANTIKVLILGAGVYFLAQAIPRNSNPIADICIRSAAITLVYGFAILKLNISAEVNKLYKQIFSKINF</sequence>
<feature type="transmembrane region" description="Helical" evidence="6">
    <location>
        <begin position="223"/>
        <end position="240"/>
    </location>
</feature>
<keyword evidence="4 6" id="KW-1133">Transmembrane helix</keyword>
<comment type="subcellular location">
    <subcellularLocation>
        <location evidence="1">Cell membrane</location>
        <topology evidence="1">Multi-pass membrane protein</topology>
    </subcellularLocation>
</comment>
<feature type="transmembrane region" description="Helical" evidence="6">
    <location>
        <begin position="12"/>
        <end position="30"/>
    </location>
</feature>
<dbReference type="Proteomes" id="UP001172083">
    <property type="component" value="Unassembled WGS sequence"/>
</dbReference>
<dbReference type="RefSeq" id="WP_346759554.1">
    <property type="nucleotide sequence ID" value="NZ_JAUJEB010000004.1"/>
</dbReference>
<feature type="transmembrane region" description="Helical" evidence="6">
    <location>
        <begin position="336"/>
        <end position="356"/>
    </location>
</feature>
<proteinExistence type="predicted"/>
<evidence type="ECO:0000313" key="7">
    <source>
        <dbReference type="EMBL" id="MDN5214219.1"/>
    </source>
</evidence>
<evidence type="ECO:0000256" key="2">
    <source>
        <dbReference type="ARBA" id="ARBA00022475"/>
    </source>
</evidence>
<feature type="transmembrane region" description="Helical" evidence="6">
    <location>
        <begin position="121"/>
        <end position="142"/>
    </location>
</feature>
<dbReference type="PANTHER" id="PTHR30250">
    <property type="entry name" value="PST FAMILY PREDICTED COLANIC ACID TRANSPORTER"/>
    <property type="match status" value="1"/>
</dbReference>
<feature type="transmembrane region" description="Helical" evidence="6">
    <location>
        <begin position="308"/>
        <end position="330"/>
    </location>
</feature>
<feature type="transmembrane region" description="Helical" evidence="6">
    <location>
        <begin position="455"/>
        <end position="474"/>
    </location>
</feature>
<feature type="transmembrane region" description="Helical" evidence="6">
    <location>
        <begin position="431"/>
        <end position="449"/>
    </location>
</feature>
<dbReference type="EMBL" id="JAUJEB010000004">
    <property type="protein sequence ID" value="MDN5214219.1"/>
    <property type="molecule type" value="Genomic_DNA"/>
</dbReference>
<keyword evidence="5 6" id="KW-0472">Membrane</keyword>
<organism evidence="7 8">
    <name type="scientific">Agaribacillus aureus</name>
    <dbReference type="NCBI Taxonomy" id="3051825"/>
    <lineage>
        <taxon>Bacteria</taxon>
        <taxon>Pseudomonadati</taxon>
        <taxon>Bacteroidota</taxon>
        <taxon>Cytophagia</taxon>
        <taxon>Cytophagales</taxon>
        <taxon>Splendidivirgaceae</taxon>
        <taxon>Agaribacillus</taxon>
    </lineage>
</organism>
<dbReference type="InterPro" id="IPR050833">
    <property type="entry name" value="Poly_Biosynth_Transport"/>
</dbReference>
<feature type="transmembrane region" description="Helical" evidence="6">
    <location>
        <begin position="246"/>
        <end position="270"/>
    </location>
</feature>
<feature type="transmembrane region" description="Helical" evidence="6">
    <location>
        <begin position="391"/>
        <end position="410"/>
    </location>
</feature>
<evidence type="ECO:0000256" key="3">
    <source>
        <dbReference type="ARBA" id="ARBA00022692"/>
    </source>
</evidence>
<feature type="transmembrane region" description="Helical" evidence="6">
    <location>
        <begin position="81"/>
        <end position="101"/>
    </location>
</feature>
<keyword evidence="8" id="KW-1185">Reference proteome</keyword>
<reference evidence="7" key="1">
    <citation type="submission" date="2023-06" db="EMBL/GenBank/DDBJ databases">
        <title>Genomic of Agaribacillus aureum.</title>
        <authorList>
            <person name="Wang G."/>
        </authorList>
    </citation>
    <scope>NUCLEOTIDE SEQUENCE</scope>
    <source>
        <strain evidence="7">BMA12</strain>
    </source>
</reference>
<protein>
    <submittedName>
        <fullName evidence="7">Oligosaccharide flippase family protein</fullName>
    </submittedName>
</protein>
<dbReference type="Pfam" id="PF01943">
    <property type="entry name" value="Polysacc_synt"/>
    <property type="match status" value="1"/>
</dbReference>
<feature type="transmembrane region" description="Helical" evidence="6">
    <location>
        <begin position="154"/>
        <end position="174"/>
    </location>
</feature>
<evidence type="ECO:0000256" key="6">
    <source>
        <dbReference type="SAM" id="Phobius"/>
    </source>
</evidence>
<feature type="transmembrane region" description="Helical" evidence="6">
    <location>
        <begin position="50"/>
        <end position="69"/>
    </location>
</feature>
<dbReference type="PANTHER" id="PTHR30250:SF11">
    <property type="entry name" value="O-ANTIGEN TRANSPORTER-RELATED"/>
    <property type="match status" value="1"/>
</dbReference>
<dbReference type="InterPro" id="IPR002797">
    <property type="entry name" value="Polysacc_synth"/>
</dbReference>
<evidence type="ECO:0000256" key="1">
    <source>
        <dbReference type="ARBA" id="ARBA00004651"/>
    </source>
</evidence>
<gene>
    <name evidence="7" type="ORF">QQ020_19230</name>
</gene>
<keyword evidence="2" id="KW-1003">Cell membrane</keyword>
<accession>A0ABT8L8Y0</accession>
<feature type="transmembrane region" description="Helical" evidence="6">
    <location>
        <begin position="180"/>
        <end position="202"/>
    </location>
</feature>
<evidence type="ECO:0000256" key="5">
    <source>
        <dbReference type="ARBA" id="ARBA00023136"/>
    </source>
</evidence>
<name>A0ABT8L8Y0_9BACT</name>
<comment type="caution">
    <text evidence="7">The sequence shown here is derived from an EMBL/GenBank/DDBJ whole genome shotgun (WGS) entry which is preliminary data.</text>
</comment>
<keyword evidence="3 6" id="KW-0812">Transmembrane</keyword>
<evidence type="ECO:0000256" key="4">
    <source>
        <dbReference type="ARBA" id="ARBA00022989"/>
    </source>
</evidence>
<feature type="transmembrane region" description="Helical" evidence="6">
    <location>
        <begin position="368"/>
        <end position="385"/>
    </location>
</feature>